<evidence type="ECO:0000256" key="7">
    <source>
        <dbReference type="SAM" id="Phobius"/>
    </source>
</evidence>
<keyword evidence="6 7" id="KW-0472">Membrane</keyword>
<evidence type="ECO:0000256" key="5">
    <source>
        <dbReference type="ARBA" id="ARBA00022989"/>
    </source>
</evidence>
<accession>A0AAN9UFU4</accession>
<evidence type="ECO:0000256" key="1">
    <source>
        <dbReference type="ARBA" id="ARBA00004141"/>
    </source>
</evidence>
<dbReference type="EMBL" id="JAJSPL020000014">
    <property type="protein sequence ID" value="KAK7743294.1"/>
    <property type="molecule type" value="Genomic_DNA"/>
</dbReference>
<dbReference type="InterPro" id="IPR050327">
    <property type="entry name" value="Proton-linked_MCT"/>
</dbReference>
<dbReference type="Proteomes" id="UP001320245">
    <property type="component" value="Unassembled WGS sequence"/>
</dbReference>
<dbReference type="Gene3D" id="1.20.1250.20">
    <property type="entry name" value="MFS general substrate transporter like domains"/>
    <property type="match status" value="1"/>
</dbReference>
<protein>
    <submittedName>
        <fullName evidence="8">Uncharacterized protein</fullName>
    </submittedName>
</protein>
<keyword evidence="5 7" id="KW-1133">Transmembrane helix</keyword>
<dbReference type="GO" id="GO:0022857">
    <property type="term" value="F:transmembrane transporter activity"/>
    <property type="evidence" value="ECO:0007669"/>
    <property type="project" value="InterPro"/>
</dbReference>
<reference evidence="8 9" key="1">
    <citation type="journal article" date="2023" name="PLoS ONE">
        <title>Cytospora paraplurivora sp. nov. isolated from orchards with fruit tree decline syndrome in Ontario, Canada.</title>
        <authorList>
            <person name="Ilyukhin E."/>
            <person name="Nguyen H.D.T."/>
            <person name="Castle A.J."/>
            <person name="Ellouze W."/>
        </authorList>
    </citation>
    <scope>NUCLEOTIDE SEQUENCE [LARGE SCALE GENOMIC DNA]</scope>
    <source>
        <strain evidence="8 9">FDS-564</strain>
    </source>
</reference>
<organism evidence="8 9">
    <name type="scientific">Cytospora paraplurivora</name>
    <dbReference type="NCBI Taxonomy" id="2898453"/>
    <lineage>
        <taxon>Eukaryota</taxon>
        <taxon>Fungi</taxon>
        <taxon>Dikarya</taxon>
        <taxon>Ascomycota</taxon>
        <taxon>Pezizomycotina</taxon>
        <taxon>Sordariomycetes</taxon>
        <taxon>Sordariomycetidae</taxon>
        <taxon>Diaporthales</taxon>
        <taxon>Cytosporaceae</taxon>
        <taxon>Cytospora</taxon>
    </lineage>
</organism>
<dbReference type="Pfam" id="PF07690">
    <property type="entry name" value="MFS_1"/>
    <property type="match status" value="1"/>
</dbReference>
<dbReference type="AlphaFoldDB" id="A0AAN9UFU4"/>
<proteinExistence type="inferred from homology"/>
<comment type="similarity">
    <text evidence="2">Belongs to the major facilitator superfamily. Monocarboxylate porter (TC 2.A.1.13) family.</text>
</comment>
<feature type="transmembrane region" description="Helical" evidence="7">
    <location>
        <begin position="152"/>
        <end position="175"/>
    </location>
</feature>
<gene>
    <name evidence="8" type="ORF">SLS53_004379</name>
</gene>
<sequence length="281" mass="30629">MNNDIDNPYRRQTVEELAELPEYWWYCWLIEPIKRGDLPAIQRHLARMPESLHTEDLHYWDPFILAAGRPDPASLRLLLQHEAVHPRPGAPPPDERGLAAVQCGVGPAYRPRRVGVRQKAAGIPKYPTEYLVPITNAASIFGRIFPGHLGDLYGVFNVCIVFTLFSGIISLALWLPAESTGPSIAFAVLYGFASGLTLAIIPALVAAISDIRKLGFRVGTLYPFSSFGALFGSPIVGAIMTSQHGGYSGLRIFCGVMLVTGGILISLSRISLVGPVLLVKK</sequence>
<evidence type="ECO:0000256" key="6">
    <source>
        <dbReference type="ARBA" id="ARBA00023136"/>
    </source>
</evidence>
<dbReference type="GO" id="GO:0016020">
    <property type="term" value="C:membrane"/>
    <property type="evidence" value="ECO:0007669"/>
    <property type="project" value="UniProtKB-SubCell"/>
</dbReference>
<name>A0AAN9UFU4_9PEZI</name>
<evidence type="ECO:0000313" key="8">
    <source>
        <dbReference type="EMBL" id="KAK7743294.1"/>
    </source>
</evidence>
<dbReference type="PANTHER" id="PTHR11360:SF224">
    <property type="entry name" value="MAJOR FACILITATOR SUPERFAMILY (MFS) PROFILE DOMAIN-CONTAINING PROTEIN-RELATED"/>
    <property type="match status" value="1"/>
</dbReference>
<dbReference type="PANTHER" id="PTHR11360">
    <property type="entry name" value="MONOCARBOXYLATE TRANSPORTER"/>
    <property type="match status" value="1"/>
</dbReference>
<comment type="subcellular location">
    <subcellularLocation>
        <location evidence="1">Membrane</location>
        <topology evidence="1">Multi-pass membrane protein</topology>
    </subcellularLocation>
</comment>
<dbReference type="InterPro" id="IPR036259">
    <property type="entry name" value="MFS_trans_sf"/>
</dbReference>
<dbReference type="SUPFAM" id="SSF103473">
    <property type="entry name" value="MFS general substrate transporter"/>
    <property type="match status" value="1"/>
</dbReference>
<keyword evidence="4 7" id="KW-0812">Transmembrane</keyword>
<evidence type="ECO:0000256" key="3">
    <source>
        <dbReference type="ARBA" id="ARBA00022448"/>
    </source>
</evidence>
<evidence type="ECO:0000256" key="4">
    <source>
        <dbReference type="ARBA" id="ARBA00022692"/>
    </source>
</evidence>
<feature type="transmembrane region" description="Helical" evidence="7">
    <location>
        <begin position="220"/>
        <end position="240"/>
    </location>
</feature>
<keyword evidence="3" id="KW-0813">Transport</keyword>
<feature type="transmembrane region" description="Helical" evidence="7">
    <location>
        <begin position="187"/>
        <end position="208"/>
    </location>
</feature>
<evidence type="ECO:0000313" key="9">
    <source>
        <dbReference type="Proteomes" id="UP001320245"/>
    </source>
</evidence>
<evidence type="ECO:0000256" key="2">
    <source>
        <dbReference type="ARBA" id="ARBA00006727"/>
    </source>
</evidence>
<keyword evidence="9" id="KW-1185">Reference proteome</keyword>
<feature type="transmembrane region" description="Helical" evidence="7">
    <location>
        <begin position="252"/>
        <end position="279"/>
    </location>
</feature>
<comment type="caution">
    <text evidence="8">The sequence shown here is derived from an EMBL/GenBank/DDBJ whole genome shotgun (WGS) entry which is preliminary data.</text>
</comment>
<dbReference type="InterPro" id="IPR011701">
    <property type="entry name" value="MFS"/>
</dbReference>